<proteinExistence type="predicted"/>
<dbReference type="EMBL" id="PCHJ01000024">
    <property type="protein sequence ID" value="PKV07871.1"/>
    <property type="molecule type" value="Genomic_DNA"/>
</dbReference>
<dbReference type="Proteomes" id="UP000233731">
    <property type="component" value="Unassembled WGS sequence"/>
</dbReference>
<dbReference type="AlphaFoldDB" id="A0A2N3R8Q5"/>
<evidence type="ECO:0000313" key="2">
    <source>
        <dbReference type="Proteomes" id="UP000233731"/>
    </source>
</evidence>
<keyword evidence="1" id="KW-0255">Endonuclease</keyword>
<organism evidence="1 2">
    <name type="scientific">Bifidobacterium asteroides</name>
    <dbReference type="NCBI Taxonomy" id="1684"/>
    <lineage>
        <taxon>Bacteria</taxon>
        <taxon>Bacillati</taxon>
        <taxon>Actinomycetota</taxon>
        <taxon>Actinomycetes</taxon>
        <taxon>Bifidobacteriales</taxon>
        <taxon>Bifidobacteriaceae</taxon>
        <taxon>Bifidobacterium</taxon>
    </lineage>
</organism>
<accession>A0A2N3R8Q5</accession>
<protein>
    <submittedName>
        <fullName evidence="1">Restriction endonuclease</fullName>
    </submittedName>
</protein>
<dbReference type="GO" id="GO:0004519">
    <property type="term" value="F:endonuclease activity"/>
    <property type="evidence" value="ECO:0007669"/>
    <property type="project" value="UniProtKB-KW"/>
</dbReference>
<name>A0A2N3R8Q5_9BIFI</name>
<sequence length="154" mass="17298">MVTVTLKSINNSNNDSKQFPLDHNYALFYSNTHCKPRTERLISIILEENPDVFCLIKPPLNQLGLSWKACQRYSPGSLLATTTWKCMVEDRAPNEANNKKTASTACESVRWRSLVTTADPDQTTCGYRLISDDSIHPETSSKYTLGTAHSVKED</sequence>
<keyword evidence="1" id="KW-0378">Hydrolase</keyword>
<reference evidence="1 2" key="1">
    <citation type="submission" date="2017-10" db="EMBL/GenBank/DDBJ databases">
        <title>Bifidobacterium genomics.</title>
        <authorList>
            <person name="Lugli G.A."/>
            <person name="Milani C."/>
            <person name="Mancabelli L."/>
        </authorList>
    </citation>
    <scope>NUCLEOTIDE SEQUENCE [LARGE SCALE GENOMIC DNA]</scope>
    <source>
        <strain evidence="1 2">1460B</strain>
    </source>
</reference>
<keyword evidence="1" id="KW-0540">Nuclease</keyword>
<comment type="caution">
    <text evidence="1">The sequence shown here is derived from an EMBL/GenBank/DDBJ whole genome shotgun (WGS) entry which is preliminary data.</text>
</comment>
<evidence type="ECO:0000313" key="1">
    <source>
        <dbReference type="EMBL" id="PKV07871.1"/>
    </source>
</evidence>
<gene>
    <name evidence="1" type="ORF">CQR44_1642</name>
</gene>